<evidence type="ECO:0000313" key="1">
    <source>
        <dbReference type="EMBL" id="KAK3374577.1"/>
    </source>
</evidence>
<name>A0AAE0N8C3_9PEZI</name>
<gene>
    <name evidence="1" type="ORF">B0H63DRAFT_496063</name>
</gene>
<proteinExistence type="predicted"/>
<dbReference type="Proteomes" id="UP001285441">
    <property type="component" value="Unassembled WGS sequence"/>
</dbReference>
<keyword evidence="2" id="KW-1185">Reference proteome</keyword>
<evidence type="ECO:0000313" key="2">
    <source>
        <dbReference type="Proteomes" id="UP001285441"/>
    </source>
</evidence>
<reference evidence="1" key="2">
    <citation type="submission" date="2023-06" db="EMBL/GenBank/DDBJ databases">
        <authorList>
            <consortium name="Lawrence Berkeley National Laboratory"/>
            <person name="Haridas S."/>
            <person name="Hensen N."/>
            <person name="Bonometti L."/>
            <person name="Westerberg I."/>
            <person name="Brannstrom I.O."/>
            <person name="Guillou S."/>
            <person name="Cros-Aarteil S."/>
            <person name="Calhoun S."/>
            <person name="Kuo A."/>
            <person name="Mondo S."/>
            <person name="Pangilinan J."/>
            <person name="Riley R."/>
            <person name="LaButti K."/>
            <person name="Andreopoulos B."/>
            <person name="Lipzen A."/>
            <person name="Chen C."/>
            <person name="Yanf M."/>
            <person name="Daum C."/>
            <person name="Ng V."/>
            <person name="Clum A."/>
            <person name="Steindorff A."/>
            <person name="Ohm R."/>
            <person name="Martin F."/>
            <person name="Silar P."/>
            <person name="Natvig D."/>
            <person name="Lalanne C."/>
            <person name="Gautier V."/>
            <person name="Ament-velasquez S.L."/>
            <person name="Kruys A."/>
            <person name="Hutchinson M.I."/>
            <person name="Powell A.J."/>
            <person name="Barry K."/>
            <person name="Miller A.N."/>
            <person name="Grigoriev I.V."/>
            <person name="Debuchy R."/>
            <person name="Gladieux P."/>
            <person name="Thoren M.H."/>
            <person name="Johannesson H."/>
        </authorList>
    </citation>
    <scope>NUCLEOTIDE SEQUENCE</scope>
    <source>
        <strain evidence="1">CBS 232.78</strain>
    </source>
</reference>
<accession>A0AAE0N8C3</accession>
<sequence>MESQPPPLDPFERGFNEEDVDVMVDALRKKARREHAARILLDKLNADRRATLIRAITNVLSTELAMFIYAQIIDGLPTEEVAWDQSMPGITGEHPIDDHEELCPGAMDKARELCQTWDPAMLMFNPALVNAYQRAVPGTKAFQTRLIELVAVALHQIGAILFQLDFRLHQPASDIDRIPRHHAFLEESIYPEGVADVVGYWAEDRILGNPPPPNVYFYACREKVTFRPFQLRDDQQQSLVDFFLLSETETPSQTSPLPIRGDKNNRVRLDAQMATLHGFFRDIWERRQPTRQLISFWGRRPHDQIDYPKSWDLLVKVNAEASLMLPEKKY</sequence>
<reference evidence="1" key="1">
    <citation type="journal article" date="2023" name="Mol. Phylogenet. Evol.">
        <title>Genome-scale phylogeny and comparative genomics of the fungal order Sordariales.</title>
        <authorList>
            <person name="Hensen N."/>
            <person name="Bonometti L."/>
            <person name="Westerberg I."/>
            <person name="Brannstrom I.O."/>
            <person name="Guillou S."/>
            <person name="Cros-Aarteil S."/>
            <person name="Calhoun S."/>
            <person name="Haridas S."/>
            <person name="Kuo A."/>
            <person name="Mondo S."/>
            <person name="Pangilinan J."/>
            <person name="Riley R."/>
            <person name="LaButti K."/>
            <person name="Andreopoulos B."/>
            <person name="Lipzen A."/>
            <person name="Chen C."/>
            <person name="Yan M."/>
            <person name="Daum C."/>
            <person name="Ng V."/>
            <person name="Clum A."/>
            <person name="Steindorff A."/>
            <person name="Ohm R.A."/>
            <person name="Martin F."/>
            <person name="Silar P."/>
            <person name="Natvig D.O."/>
            <person name="Lalanne C."/>
            <person name="Gautier V."/>
            <person name="Ament-Velasquez S.L."/>
            <person name="Kruys A."/>
            <person name="Hutchinson M.I."/>
            <person name="Powell A.J."/>
            <person name="Barry K."/>
            <person name="Miller A.N."/>
            <person name="Grigoriev I.V."/>
            <person name="Debuchy R."/>
            <person name="Gladieux P."/>
            <person name="Hiltunen Thoren M."/>
            <person name="Johannesson H."/>
        </authorList>
    </citation>
    <scope>NUCLEOTIDE SEQUENCE</scope>
    <source>
        <strain evidence="1">CBS 232.78</strain>
    </source>
</reference>
<protein>
    <submittedName>
        <fullName evidence="1">Uncharacterized protein</fullName>
    </submittedName>
</protein>
<dbReference type="EMBL" id="JAULSW010000007">
    <property type="protein sequence ID" value="KAK3374577.1"/>
    <property type="molecule type" value="Genomic_DNA"/>
</dbReference>
<comment type="caution">
    <text evidence="1">The sequence shown here is derived from an EMBL/GenBank/DDBJ whole genome shotgun (WGS) entry which is preliminary data.</text>
</comment>
<dbReference type="AlphaFoldDB" id="A0AAE0N8C3"/>
<organism evidence="1 2">
    <name type="scientific">Podospora didyma</name>
    <dbReference type="NCBI Taxonomy" id="330526"/>
    <lineage>
        <taxon>Eukaryota</taxon>
        <taxon>Fungi</taxon>
        <taxon>Dikarya</taxon>
        <taxon>Ascomycota</taxon>
        <taxon>Pezizomycotina</taxon>
        <taxon>Sordariomycetes</taxon>
        <taxon>Sordariomycetidae</taxon>
        <taxon>Sordariales</taxon>
        <taxon>Podosporaceae</taxon>
        <taxon>Podospora</taxon>
    </lineage>
</organism>